<evidence type="ECO:0000313" key="1">
    <source>
        <dbReference type="EMBL" id="CAA9432507.1"/>
    </source>
</evidence>
<organism evidence="1">
    <name type="scientific">uncultured Pyrinomonadaceae bacterium</name>
    <dbReference type="NCBI Taxonomy" id="2283094"/>
    <lineage>
        <taxon>Bacteria</taxon>
        <taxon>Pseudomonadati</taxon>
        <taxon>Acidobacteriota</taxon>
        <taxon>Blastocatellia</taxon>
        <taxon>Blastocatellales</taxon>
        <taxon>Pyrinomonadaceae</taxon>
        <taxon>environmental samples</taxon>
    </lineage>
</organism>
<accession>A0A6J4Q259</accession>
<feature type="non-terminal residue" evidence="1">
    <location>
        <position position="1"/>
    </location>
</feature>
<dbReference type="EMBL" id="CADCUR010000312">
    <property type="protein sequence ID" value="CAA9432507.1"/>
    <property type="molecule type" value="Genomic_DNA"/>
</dbReference>
<feature type="non-terminal residue" evidence="1">
    <location>
        <position position="58"/>
    </location>
</feature>
<protein>
    <submittedName>
        <fullName evidence="1">Uncharacterized protein</fullName>
    </submittedName>
</protein>
<gene>
    <name evidence="1" type="ORF">AVDCRST_MAG74-3825</name>
</gene>
<sequence length="58" mass="6940">AFNRFGSTNFSHLFYKAKFFIQHLCIFDGKAYLFGLFRDCIASQHRTYQNQKSKKQKI</sequence>
<dbReference type="AlphaFoldDB" id="A0A6J4Q259"/>
<proteinExistence type="predicted"/>
<name>A0A6J4Q259_9BACT</name>
<reference evidence="1" key="1">
    <citation type="submission" date="2020-02" db="EMBL/GenBank/DDBJ databases">
        <authorList>
            <person name="Meier V. D."/>
        </authorList>
    </citation>
    <scope>NUCLEOTIDE SEQUENCE</scope>
    <source>
        <strain evidence="1">AVDCRST_MAG74</strain>
    </source>
</reference>